<organism evidence="1 2">
    <name type="scientific">Dulcicalothrix desertica PCC 7102</name>
    <dbReference type="NCBI Taxonomy" id="232991"/>
    <lineage>
        <taxon>Bacteria</taxon>
        <taxon>Bacillati</taxon>
        <taxon>Cyanobacteriota</taxon>
        <taxon>Cyanophyceae</taxon>
        <taxon>Nostocales</taxon>
        <taxon>Calotrichaceae</taxon>
        <taxon>Dulcicalothrix</taxon>
    </lineage>
</organism>
<keyword evidence="2" id="KW-1185">Reference proteome</keyword>
<name>A0A3S1C564_9CYAN</name>
<evidence type="ECO:0000313" key="1">
    <source>
        <dbReference type="EMBL" id="RUT00396.1"/>
    </source>
</evidence>
<sequence length="61" mass="7266">MSTNRVKMRLSGTESELHAWLSYLKLLQDKKHVNILEEGKLYKNRGESEIYRIYLEVDLLL</sequence>
<protein>
    <submittedName>
        <fullName evidence="1">Uncharacterized protein</fullName>
    </submittedName>
</protein>
<dbReference type="EMBL" id="RSCL01000024">
    <property type="protein sequence ID" value="RUT00396.1"/>
    <property type="molecule type" value="Genomic_DNA"/>
</dbReference>
<gene>
    <name evidence="1" type="ORF">DSM106972_075240</name>
</gene>
<evidence type="ECO:0000313" key="2">
    <source>
        <dbReference type="Proteomes" id="UP000271624"/>
    </source>
</evidence>
<comment type="caution">
    <text evidence="1">The sequence shown here is derived from an EMBL/GenBank/DDBJ whole genome shotgun (WGS) entry which is preliminary data.</text>
</comment>
<reference evidence="1" key="1">
    <citation type="submission" date="2018-12" db="EMBL/GenBank/DDBJ databases">
        <authorList>
            <person name="Will S."/>
            <person name="Neumann-Schaal M."/>
            <person name="Henke P."/>
        </authorList>
    </citation>
    <scope>NUCLEOTIDE SEQUENCE</scope>
    <source>
        <strain evidence="1">PCC 7102</strain>
    </source>
</reference>
<dbReference type="Proteomes" id="UP000271624">
    <property type="component" value="Unassembled WGS sequence"/>
</dbReference>
<dbReference type="AlphaFoldDB" id="A0A3S1C564"/>
<reference evidence="1" key="2">
    <citation type="journal article" date="2019" name="Genome Biol. Evol.">
        <title>Day and night: Metabolic profiles and evolutionary relationships of six axenic non-marine cyanobacteria.</title>
        <authorList>
            <person name="Will S.E."/>
            <person name="Henke P."/>
            <person name="Boedeker C."/>
            <person name="Huang S."/>
            <person name="Brinkmann H."/>
            <person name="Rohde M."/>
            <person name="Jarek M."/>
            <person name="Friedl T."/>
            <person name="Seufert S."/>
            <person name="Schumacher M."/>
            <person name="Overmann J."/>
            <person name="Neumann-Schaal M."/>
            <person name="Petersen J."/>
        </authorList>
    </citation>
    <scope>NUCLEOTIDE SEQUENCE [LARGE SCALE GENOMIC DNA]</scope>
    <source>
        <strain evidence="1">PCC 7102</strain>
    </source>
</reference>
<accession>A0A3S1C564</accession>
<proteinExistence type="predicted"/>